<feature type="compositionally biased region" description="Polar residues" evidence="1">
    <location>
        <begin position="80"/>
        <end position="92"/>
    </location>
</feature>
<gene>
    <name evidence="2" type="ORF">E3N88_15731</name>
</gene>
<evidence type="ECO:0000313" key="2">
    <source>
        <dbReference type="EMBL" id="KAD5508028.1"/>
    </source>
</evidence>
<keyword evidence="3" id="KW-1185">Reference proteome</keyword>
<dbReference type="EMBL" id="SZYD01000008">
    <property type="protein sequence ID" value="KAD5508028.1"/>
    <property type="molecule type" value="Genomic_DNA"/>
</dbReference>
<feature type="region of interest" description="Disordered" evidence="1">
    <location>
        <begin position="69"/>
        <end position="92"/>
    </location>
</feature>
<evidence type="ECO:0000313" key="3">
    <source>
        <dbReference type="Proteomes" id="UP000326396"/>
    </source>
</evidence>
<dbReference type="Proteomes" id="UP000326396">
    <property type="component" value="Linkage Group LG16"/>
</dbReference>
<dbReference type="AlphaFoldDB" id="A0A5N6NY23"/>
<proteinExistence type="predicted"/>
<evidence type="ECO:0000256" key="1">
    <source>
        <dbReference type="SAM" id="MobiDB-lite"/>
    </source>
</evidence>
<accession>A0A5N6NY23</accession>
<name>A0A5N6NY23_9ASTR</name>
<protein>
    <submittedName>
        <fullName evidence="2">Uncharacterized protein</fullName>
    </submittedName>
</protein>
<comment type="caution">
    <text evidence="2">The sequence shown here is derived from an EMBL/GenBank/DDBJ whole genome shotgun (WGS) entry which is preliminary data.</text>
</comment>
<sequence length="234" mass="26073">MESHWKVEGILGTCQRTQQRRTNSWEVDAPKREKEKKHGCEHYGCAISILNDEVIRLEARPNSQPTILATPTAQPPPPASNHNSTPSNIYSSRGNPWPTPHMSYPNWAWWTPPPCPCPTQPPWRPNRLPAQVPPPPQQAHFSGYSDPSLPLYQQQPHTRYNVLCPSDLSTAMAHLQVNPPNSTWTSDIMNTGASSHLTHDPGKIIIPNSRYPDCTDCCCSLVEAMIAAVDLSGF</sequence>
<reference evidence="2 3" key="1">
    <citation type="submission" date="2019-05" db="EMBL/GenBank/DDBJ databases">
        <title>Mikania micrantha, genome provides insights into the molecular mechanism of rapid growth.</title>
        <authorList>
            <person name="Liu B."/>
        </authorList>
    </citation>
    <scope>NUCLEOTIDE SEQUENCE [LARGE SCALE GENOMIC DNA]</scope>
    <source>
        <strain evidence="2">NLD-2019</strain>
        <tissue evidence="2">Leaf</tissue>
    </source>
</reference>
<organism evidence="2 3">
    <name type="scientific">Mikania micrantha</name>
    <name type="common">bitter vine</name>
    <dbReference type="NCBI Taxonomy" id="192012"/>
    <lineage>
        <taxon>Eukaryota</taxon>
        <taxon>Viridiplantae</taxon>
        <taxon>Streptophyta</taxon>
        <taxon>Embryophyta</taxon>
        <taxon>Tracheophyta</taxon>
        <taxon>Spermatophyta</taxon>
        <taxon>Magnoliopsida</taxon>
        <taxon>eudicotyledons</taxon>
        <taxon>Gunneridae</taxon>
        <taxon>Pentapetalae</taxon>
        <taxon>asterids</taxon>
        <taxon>campanulids</taxon>
        <taxon>Asterales</taxon>
        <taxon>Asteraceae</taxon>
        <taxon>Asteroideae</taxon>
        <taxon>Heliantheae alliance</taxon>
        <taxon>Eupatorieae</taxon>
        <taxon>Mikania</taxon>
    </lineage>
</organism>